<reference evidence="3" key="1">
    <citation type="submission" date="2022-07" db="EMBL/GenBank/DDBJ databases">
        <title>Complete Genome Sequence of the Radioresistant Bacterium Deinococcus aetherius ST0316, Isolated from the Air Dust collected in Lower Stratosphere above Japan.</title>
        <authorList>
            <person name="Satoh K."/>
            <person name="Hagiwara K."/>
            <person name="Katsumata K."/>
            <person name="Kubo A."/>
            <person name="Yokobori S."/>
            <person name="Yamagishi A."/>
            <person name="Oono Y."/>
            <person name="Narumi I."/>
        </authorList>
    </citation>
    <scope>NUCLEOTIDE SEQUENCE</scope>
    <source>
        <strain evidence="3">ST0316</strain>
    </source>
</reference>
<organism evidence="3 4">
    <name type="scientific">Deinococcus aetherius</name>
    <dbReference type="NCBI Taxonomy" id="200252"/>
    <lineage>
        <taxon>Bacteria</taxon>
        <taxon>Thermotogati</taxon>
        <taxon>Deinococcota</taxon>
        <taxon>Deinococci</taxon>
        <taxon>Deinococcales</taxon>
        <taxon>Deinococcaceae</taxon>
        <taxon>Deinococcus</taxon>
    </lineage>
</organism>
<dbReference type="SUPFAM" id="SSF141868">
    <property type="entry name" value="EAL domain-like"/>
    <property type="match status" value="1"/>
</dbReference>
<dbReference type="InterPro" id="IPR050706">
    <property type="entry name" value="Cyclic-di-GMP_PDE-like"/>
</dbReference>
<sequence length="80" mass="8329">MRIALDDFGTGYSSLAFLRQLPVDALKLDRDLRAAWRGALGQAGGDLLQGYLYGRAIPAGSPSPPLCSDAPGRAPGKSLG</sequence>
<evidence type="ECO:0000259" key="2">
    <source>
        <dbReference type="PROSITE" id="PS50883"/>
    </source>
</evidence>
<dbReference type="Gene3D" id="3.20.20.450">
    <property type="entry name" value="EAL domain"/>
    <property type="match status" value="1"/>
</dbReference>
<protein>
    <recommendedName>
        <fullName evidence="2">EAL domain-containing protein</fullName>
    </recommendedName>
</protein>
<keyword evidence="4" id="KW-1185">Reference proteome</keyword>
<dbReference type="Pfam" id="PF00563">
    <property type="entry name" value="EAL"/>
    <property type="match status" value="1"/>
</dbReference>
<feature type="region of interest" description="Disordered" evidence="1">
    <location>
        <begin position="61"/>
        <end position="80"/>
    </location>
</feature>
<dbReference type="InterPro" id="IPR001633">
    <property type="entry name" value="EAL_dom"/>
</dbReference>
<dbReference type="PANTHER" id="PTHR33121">
    <property type="entry name" value="CYCLIC DI-GMP PHOSPHODIESTERASE PDEF"/>
    <property type="match status" value="1"/>
</dbReference>
<name>A0ABM8A9V7_9DEIO</name>
<feature type="domain" description="EAL" evidence="2">
    <location>
        <begin position="1"/>
        <end position="80"/>
    </location>
</feature>
<proteinExistence type="predicted"/>
<dbReference type="EMBL" id="AP026560">
    <property type="protein sequence ID" value="BDP40504.1"/>
    <property type="molecule type" value="Genomic_DNA"/>
</dbReference>
<dbReference type="Proteomes" id="UP001064971">
    <property type="component" value="Chromosome"/>
</dbReference>
<evidence type="ECO:0000313" key="4">
    <source>
        <dbReference type="Proteomes" id="UP001064971"/>
    </source>
</evidence>
<dbReference type="PANTHER" id="PTHR33121:SF70">
    <property type="entry name" value="SIGNALING PROTEIN YKOW"/>
    <property type="match status" value="1"/>
</dbReference>
<evidence type="ECO:0000313" key="3">
    <source>
        <dbReference type="EMBL" id="BDP40504.1"/>
    </source>
</evidence>
<accession>A0ABM8A9V7</accession>
<evidence type="ECO:0000256" key="1">
    <source>
        <dbReference type="SAM" id="MobiDB-lite"/>
    </source>
</evidence>
<dbReference type="PROSITE" id="PS50883">
    <property type="entry name" value="EAL"/>
    <property type="match status" value="1"/>
</dbReference>
<gene>
    <name evidence="3" type="ORF">DAETH_04730</name>
</gene>
<dbReference type="InterPro" id="IPR035919">
    <property type="entry name" value="EAL_sf"/>
</dbReference>